<evidence type="ECO:0000313" key="3">
    <source>
        <dbReference type="EMBL" id="PBD20164.1"/>
    </source>
</evidence>
<reference evidence="2" key="3">
    <citation type="submission" date="2024-05" db="EMBL/GenBank/DDBJ databases">
        <title>Yangia mangrovi SAOS 153D genome.</title>
        <authorList>
            <person name="Verma A."/>
            <person name="Pal Y."/>
            <person name="Sundharam S."/>
            <person name="Bisht B."/>
            <person name="Srinivasan K."/>
        </authorList>
    </citation>
    <scope>NUCLEOTIDE SEQUENCE</scope>
    <source>
        <strain evidence="2">SAOS 153D</strain>
    </source>
</reference>
<dbReference type="GO" id="GO:0016747">
    <property type="term" value="F:acyltransferase activity, transferring groups other than amino-acyl groups"/>
    <property type="evidence" value="ECO:0007669"/>
    <property type="project" value="InterPro"/>
</dbReference>
<comment type="caution">
    <text evidence="3">The sequence shown here is derived from an EMBL/GenBank/DDBJ whole genome shotgun (WGS) entry which is preliminary data.</text>
</comment>
<dbReference type="RefSeq" id="WP_095881319.1">
    <property type="nucleotide sequence ID" value="NZ_NTHN02000007.1"/>
</dbReference>
<dbReference type="Pfam" id="PF13508">
    <property type="entry name" value="Acetyltransf_7"/>
    <property type="match status" value="1"/>
</dbReference>
<dbReference type="InterPro" id="IPR016181">
    <property type="entry name" value="Acyl_CoA_acyltransferase"/>
</dbReference>
<dbReference type="InterPro" id="IPR000182">
    <property type="entry name" value="GNAT_dom"/>
</dbReference>
<dbReference type="OrthoDB" id="9797417at2"/>
<dbReference type="SUPFAM" id="SSF55729">
    <property type="entry name" value="Acyl-CoA N-acyltransferases (Nat)"/>
    <property type="match status" value="1"/>
</dbReference>
<dbReference type="AlphaFoldDB" id="A0A2A3K082"/>
<protein>
    <submittedName>
        <fullName evidence="3">GNAT family N-acetyltransferase</fullName>
    </submittedName>
</protein>
<name>A0A2A3K082_9RHOB</name>
<gene>
    <name evidence="2" type="ORF">CLG85_005855</name>
    <name evidence="3" type="ORF">CLG85_05320</name>
</gene>
<reference evidence="4" key="2">
    <citation type="submission" date="2023-07" db="EMBL/GenBank/DDBJ databases">
        <title>Yangia mangrovi SAOS 153D genome.</title>
        <authorList>
            <person name="Verma A."/>
            <person name="Pal Y."/>
            <person name="Sundharam S."/>
            <person name="Bisht B."/>
            <person name="Srinivasan K."/>
        </authorList>
    </citation>
    <scope>NUCLEOTIDE SEQUENCE [LARGE SCALE GENOMIC DNA]</scope>
    <source>
        <strain evidence="4">SAOS 153D</strain>
    </source>
</reference>
<reference evidence="3" key="1">
    <citation type="submission" date="2017-09" db="EMBL/GenBank/DDBJ databases">
        <title>Yangia sp. SAOS 153D whole genome sequencing.</title>
        <authorList>
            <person name="Verma A."/>
            <person name="Krishnamurthi S."/>
        </authorList>
    </citation>
    <scope>NUCLEOTIDE SEQUENCE [LARGE SCALE GENOMIC DNA]</scope>
    <source>
        <strain evidence="3">SAOS 153D</strain>
    </source>
</reference>
<accession>A0A2A3K082</accession>
<dbReference type="EMBL" id="NTHN02000007">
    <property type="protein sequence ID" value="MCT4369881.1"/>
    <property type="molecule type" value="Genomic_DNA"/>
</dbReference>
<organism evidence="3">
    <name type="scientific">Alloyangia mangrovi</name>
    <dbReference type="NCBI Taxonomy" id="1779329"/>
    <lineage>
        <taxon>Bacteria</taxon>
        <taxon>Pseudomonadati</taxon>
        <taxon>Pseudomonadota</taxon>
        <taxon>Alphaproteobacteria</taxon>
        <taxon>Rhodobacterales</taxon>
        <taxon>Roseobacteraceae</taxon>
        <taxon>Alloyangia</taxon>
    </lineage>
</organism>
<feature type="domain" description="N-acetyltransferase" evidence="1">
    <location>
        <begin position="4"/>
        <end position="143"/>
    </location>
</feature>
<dbReference type="Proteomes" id="UP000217448">
    <property type="component" value="Unassembled WGS sequence"/>
</dbReference>
<dbReference type="EMBL" id="NTHN01000068">
    <property type="protein sequence ID" value="PBD20164.1"/>
    <property type="molecule type" value="Genomic_DNA"/>
</dbReference>
<keyword evidence="4" id="KW-1185">Reference proteome</keyword>
<evidence type="ECO:0000259" key="1">
    <source>
        <dbReference type="PROSITE" id="PS51186"/>
    </source>
</evidence>
<dbReference type="PROSITE" id="PS51186">
    <property type="entry name" value="GNAT"/>
    <property type="match status" value="1"/>
</dbReference>
<dbReference type="Gene3D" id="3.40.630.30">
    <property type="match status" value="1"/>
</dbReference>
<proteinExistence type="predicted"/>
<evidence type="ECO:0000313" key="2">
    <source>
        <dbReference type="EMBL" id="MCT4369881.1"/>
    </source>
</evidence>
<sequence>MTDLLVRRAGESDIPACAAVVNGWIDASPWFPRVHSAEEVEGFLRDAFPEREIWVIGEPVEGYLSVDPGTGKVGALYCARSGAGLGKALMDKAKEGRDALFLHTHVANEAAQRFYRREGFVDAGEVDPEPPHELPELRMEWVR</sequence>
<evidence type="ECO:0000313" key="4">
    <source>
        <dbReference type="Proteomes" id="UP000217448"/>
    </source>
</evidence>